<gene>
    <name evidence="2" type="ORF">BPAE_0024g00130</name>
</gene>
<protein>
    <submittedName>
        <fullName evidence="2">Uncharacterized protein</fullName>
    </submittedName>
</protein>
<comment type="caution">
    <text evidence="2">The sequence shown here is derived from an EMBL/GenBank/DDBJ whole genome shotgun (WGS) entry which is preliminary data.</text>
</comment>
<evidence type="ECO:0000313" key="3">
    <source>
        <dbReference type="Proteomes" id="UP000297910"/>
    </source>
</evidence>
<accession>A0A4Z1FYD9</accession>
<keyword evidence="3" id="KW-1185">Reference proteome</keyword>
<dbReference type="Proteomes" id="UP000297910">
    <property type="component" value="Unassembled WGS sequence"/>
</dbReference>
<evidence type="ECO:0000313" key="2">
    <source>
        <dbReference type="EMBL" id="TGO28668.1"/>
    </source>
</evidence>
<organism evidence="2 3">
    <name type="scientific">Botrytis paeoniae</name>
    <dbReference type="NCBI Taxonomy" id="278948"/>
    <lineage>
        <taxon>Eukaryota</taxon>
        <taxon>Fungi</taxon>
        <taxon>Dikarya</taxon>
        <taxon>Ascomycota</taxon>
        <taxon>Pezizomycotina</taxon>
        <taxon>Leotiomycetes</taxon>
        <taxon>Helotiales</taxon>
        <taxon>Sclerotiniaceae</taxon>
        <taxon>Botrytis</taxon>
    </lineage>
</organism>
<dbReference type="EMBL" id="PQXI01000024">
    <property type="protein sequence ID" value="TGO28668.1"/>
    <property type="molecule type" value="Genomic_DNA"/>
</dbReference>
<feature type="region of interest" description="Disordered" evidence="1">
    <location>
        <begin position="1"/>
        <end position="24"/>
    </location>
</feature>
<dbReference type="AlphaFoldDB" id="A0A4Z1FYD9"/>
<proteinExistence type="predicted"/>
<reference evidence="2 3" key="1">
    <citation type="submission" date="2017-12" db="EMBL/GenBank/DDBJ databases">
        <title>Comparative genomics of Botrytis spp.</title>
        <authorList>
            <person name="Valero-Jimenez C.A."/>
            <person name="Tapia P."/>
            <person name="Veloso J."/>
            <person name="Silva-Moreno E."/>
            <person name="Staats M."/>
            <person name="Valdes J.H."/>
            <person name="Van Kan J.A.L."/>
        </authorList>
    </citation>
    <scope>NUCLEOTIDE SEQUENCE [LARGE SCALE GENOMIC DNA]</scope>
    <source>
        <strain evidence="2 3">Bp0003</strain>
    </source>
</reference>
<sequence>MSRRISSCCPMGDPGCKNQTTVPPTGEEARRNIIEVGKLLLPKNPSKRDLKELLEMMCPDVARSAKMKKSILNQLKPDKILKMIFAYTLVAKGGAFVTPTVVTSNWCESYSEADYQISFPDSPYYNGYRSFESGSDVTLRKNVGPRSGIPDSAPYVELTRVLRPLIDATCLRTCKQIRELGLQISYADNAYSFKVKGNSMILYDSPPSLIFEDSNYH</sequence>
<evidence type="ECO:0000256" key="1">
    <source>
        <dbReference type="SAM" id="MobiDB-lite"/>
    </source>
</evidence>
<name>A0A4Z1FYD9_9HELO</name>